<evidence type="ECO:0008006" key="9">
    <source>
        <dbReference type="Google" id="ProtNLM"/>
    </source>
</evidence>
<evidence type="ECO:0000256" key="3">
    <source>
        <dbReference type="ARBA" id="ARBA00023172"/>
    </source>
</evidence>
<dbReference type="Pfam" id="PF12167">
    <property type="entry name" value="Arm-DNA-bind_2"/>
    <property type="match status" value="1"/>
</dbReference>
<keyword evidence="1" id="KW-0229">DNA integration</keyword>
<dbReference type="Pfam" id="PF00589">
    <property type="entry name" value="Phage_integrase"/>
    <property type="match status" value="1"/>
</dbReference>
<dbReference type="KEGG" id="vsh:BSZ05_21940"/>
<dbReference type="CDD" id="cd01189">
    <property type="entry name" value="INT_ICEBs1_C_like"/>
    <property type="match status" value="1"/>
</dbReference>
<dbReference type="InterPro" id="IPR002104">
    <property type="entry name" value="Integrase_catalytic"/>
</dbReference>
<evidence type="ECO:0000259" key="5">
    <source>
        <dbReference type="PROSITE" id="PS51898"/>
    </source>
</evidence>
<dbReference type="InterPro" id="IPR022000">
    <property type="entry name" value="Min27-like_integrase_DNA_bind"/>
</dbReference>
<evidence type="ECO:0000313" key="8">
    <source>
        <dbReference type="Proteomes" id="UP000197092"/>
    </source>
</evidence>
<keyword evidence="3" id="KW-0233">DNA recombination</keyword>
<dbReference type="InterPro" id="IPR013762">
    <property type="entry name" value="Integrase-like_cat_sf"/>
</dbReference>
<dbReference type="PROSITE" id="PS51898">
    <property type="entry name" value="TYR_RECOMBINASE"/>
    <property type="match status" value="1"/>
</dbReference>
<dbReference type="InterPro" id="IPR010998">
    <property type="entry name" value="Integrase_recombinase_N"/>
</dbReference>
<name>A0AAN1FKW5_9VIBR</name>
<dbReference type="GO" id="GO:0006310">
    <property type="term" value="P:DNA recombination"/>
    <property type="evidence" value="ECO:0007669"/>
    <property type="project" value="UniProtKB-KW"/>
</dbReference>
<evidence type="ECO:0000256" key="4">
    <source>
        <dbReference type="PROSITE-ProRule" id="PRU01248"/>
    </source>
</evidence>
<evidence type="ECO:0000256" key="2">
    <source>
        <dbReference type="ARBA" id="ARBA00023125"/>
    </source>
</evidence>
<dbReference type="RefSeq" id="WP_088878406.1">
    <property type="nucleotide sequence ID" value="NZ_CP018309.1"/>
</dbReference>
<dbReference type="PANTHER" id="PTHR30349:SF36">
    <property type="entry name" value="PROPHAGE INTEGRASE INTR-RELATED"/>
    <property type="match status" value="1"/>
</dbReference>
<organism evidence="7 8">
    <name type="scientific">Vibrio mediterranei</name>
    <dbReference type="NCBI Taxonomy" id="689"/>
    <lineage>
        <taxon>Bacteria</taxon>
        <taxon>Pseudomonadati</taxon>
        <taxon>Pseudomonadota</taxon>
        <taxon>Gammaproteobacteria</taxon>
        <taxon>Vibrionales</taxon>
        <taxon>Vibrionaceae</taxon>
        <taxon>Vibrio</taxon>
    </lineage>
</organism>
<dbReference type="PANTHER" id="PTHR30349">
    <property type="entry name" value="PHAGE INTEGRASE-RELATED"/>
    <property type="match status" value="1"/>
</dbReference>
<dbReference type="EMBL" id="CP018309">
    <property type="protein sequence ID" value="ASI92464.1"/>
    <property type="molecule type" value="Genomic_DNA"/>
</dbReference>
<accession>A0AAN1FKW5</accession>
<dbReference type="SUPFAM" id="SSF56349">
    <property type="entry name" value="DNA breaking-rejoining enzymes"/>
    <property type="match status" value="1"/>
</dbReference>
<gene>
    <name evidence="7" type="ORF">BSZ05_21940</name>
</gene>
<dbReference type="Proteomes" id="UP000197092">
    <property type="component" value="Chromosome 2"/>
</dbReference>
<dbReference type="Gene3D" id="1.10.443.10">
    <property type="entry name" value="Intergrase catalytic core"/>
    <property type="match status" value="1"/>
</dbReference>
<dbReference type="PROSITE" id="PS51900">
    <property type="entry name" value="CB"/>
    <property type="match status" value="1"/>
</dbReference>
<feature type="domain" description="Tyr recombinase" evidence="5">
    <location>
        <begin position="185"/>
        <end position="395"/>
    </location>
</feature>
<dbReference type="InterPro" id="IPR011010">
    <property type="entry name" value="DNA_brk_join_enz"/>
</dbReference>
<dbReference type="GO" id="GO:0015074">
    <property type="term" value="P:DNA integration"/>
    <property type="evidence" value="ECO:0007669"/>
    <property type="project" value="UniProtKB-KW"/>
</dbReference>
<dbReference type="AlphaFoldDB" id="A0AAN1FKW5"/>
<dbReference type="Gene3D" id="1.10.150.130">
    <property type="match status" value="1"/>
</dbReference>
<feature type="domain" description="Core-binding (CB)" evidence="6">
    <location>
        <begin position="83"/>
        <end position="164"/>
    </location>
</feature>
<dbReference type="InterPro" id="IPR050090">
    <property type="entry name" value="Tyrosine_recombinase_XerCD"/>
</dbReference>
<sequence>MAQDEQLGKLPQGVEVHGNYIRLVFYYRGRRYRESLRLPVTKQNIQFARLKRETILYEIKIGIFNYASHFPESKHAMGRPKDRTISELTKLFLNSKQHDVRQSTYERYGWVLRDFCELYGSNRSCSTLSARSLETFKHDLVKGKSARTINRNLVTINGFLSWLHTMEYVEKDLSKQLKRVKELPTDIEPFSMKEIDAALSHCKQEQHRNMVTVLVYTGIRSGELCALAWEDVDFENKTIYVRRSTYDKRGLKTTKTDTERHVDLLPPALEALRAQRHLTYLYPSKLHDVELPGKTFRKENLRFVFNPKVVRQQKNSDYDYYGKRALGRLWLGLCKKANIRYRNQYQLRHTYASWMITHANVNVSYLAKQMGHADIRMVAKVYGKWLAESNKKESDRVWLELNKVLRNMS</sequence>
<evidence type="ECO:0000259" key="6">
    <source>
        <dbReference type="PROSITE" id="PS51900"/>
    </source>
</evidence>
<evidence type="ECO:0000313" key="7">
    <source>
        <dbReference type="EMBL" id="ASI92464.1"/>
    </source>
</evidence>
<evidence type="ECO:0000256" key="1">
    <source>
        <dbReference type="ARBA" id="ARBA00022908"/>
    </source>
</evidence>
<dbReference type="GO" id="GO:0003677">
    <property type="term" value="F:DNA binding"/>
    <property type="evidence" value="ECO:0007669"/>
    <property type="project" value="UniProtKB-UniRule"/>
</dbReference>
<keyword evidence="2 4" id="KW-0238">DNA-binding</keyword>
<dbReference type="InterPro" id="IPR044068">
    <property type="entry name" value="CB"/>
</dbReference>
<protein>
    <recommendedName>
        <fullName evidence="9">Site-specific integrase</fullName>
    </recommendedName>
</protein>
<reference evidence="8" key="1">
    <citation type="submission" date="2016-12" db="EMBL/GenBank/DDBJ databases">
        <title>Comparative genomic analysis reveals the diversity, evolution, and environmental adaptation strategies of the genus Vibrio.</title>
        <authorList>
            <person name="Lin H."/>
            <person name="Wang X."/>
            <person name="Zhang X.-H."/>
        </authorList>
    </citation>
    <scope>NUCLEOTIDE SEQUENCE [LARGE SCALE GENOMIC DNA]</scope>
    <source>
        <strain evidence="8">QT6D1</strain>
    </source>
</reference>
<proteinExistence type="predicted"/>